<dbReference type="InParanoid" id="B0D9V1"/>
<dbReference type="EMBL" id="DS547101">
    <property type="protein sequence ID" value="EDR08649.1"/>
    <property type="molecule type" value="Genomic_DNA"/>
</dbReference>
<accession>B0D9V1</accession>
<sequence length="190" mass="21011">MAGPSSDYLPPPNTANPALKPIPYPHMLHAAPPEVPATPLPNPEDIPASPAWNPSSRTPRPGDDAPSPYWLRDSCFNGMRLSLRLINMDPDFYGGKHEGKCGEFREVVGDAVKIKVGFQSLEVPFKYLVPERPEIACQMVAAFDGPHKGRQFKIQRFSQDVCGCSDLKAKSYRRQIDAEIPTKDLVVTRA</sequence>
<name>B0D9V1_LACBS</name>
<feature type="region of interest" description="Disordered" evidence="1">
    <location>
        <begin position="1"/>
        <end position="67"/>
    </location>
</feature>
<dbReference type="Proteomes" id="UP000001194">
    <property type="component" value="Unassembled WGS sequence"/>
</dbReference>
<reference evidence="2 3" key="1">
    <citation type="journal article" date="2008" name="Nature">
        <title>The genome of Laccaria bicolor provides insights into mycorrhizal symbiosis.</title>
        <authorList>
            <person name="Martin F."/>
            <person name="Aerts A."/>
            <person name="Ahren D."/>
            <person name="Brun A."/>
            <person name="Danchin E.G.J."/>
            <person name="Duchaussoy F."/>
            <person name="Gibon J."/>
            <person name="Kohler A."/>
            <person name="Lindquist E."/>
            <person name="Pereda V."/>
            <person name="Salamov A."/>
            <person name="Shapiro H.J."/>
            <person name="Wuyts J."/>
            <person name="Blaudez D."/>
            <person name="Buee M."/>
            <person name="Brokstein P."/>
            <person name="Canbaeck B."/>
            <person name="Cohen D."/>
            <person name="Courty P.E."/>
            <person name="Coutinho P.M."/>
            <person name="Delaruelle C."/>
            <person name="Detter J.C."/>
            <person name="Deveau A."/>
            <person name="DiFazio S."/>
            <person name="Duplessis S."/>
            <person name="Fraissinet-Tachet L."/>
            <person name="Lucic E."/>
            <person name="Frey-Klett P."/>
            <person name="Fourrey C."/>
            <person name="Feussner I."/>
            <person name="Gay G."/>
            <person name="Grimwood J."/>
            <person name="Hoegger P.J."/>
            <person name="Jain P."/>
            <person name="Kilaru S."/>
            <person name="Labbe J."/>
            <person name="Lin Y.C."/>
            <person name="Legue V."/>
            <person name="Le Tacon F."/>
            <person name="Marmeisse R."/>
            <person name="Melayah D."/>
            <person name="Montanini B."/>
            <person name="Muratet M."/>
            <person name="Nehls U."/>
            <person name="Niculita-Hirzel H."/>
            <person name="Oudot-Le Secq M.P."/>
            <person name="Peter M."/>
            <person name="Quesneville H."/>
            <person name="Rajashekar B."/>
            <person name="Reich M."/>
            <person name="Rouhier N."/>
            <person name="Schmutz J."/>
            <person name="Yin T."/>
            <person name="Chalot M."/>
            <person name="Henrissat B."/>
            <person name="Kuees U."/>
            <person name="Lucas S."/>
            <person name="Van de Peer Y."/>
            <person name="Podila G.K."/>
            <person name="Polle A."/>
            <person name="Pukkila P.J."/>
            <person name="Richardson P.M."/>
            <person name="Rouze P."/>
            <person name="Sanders I.R."/>
            <person name="Stajich J.E."/>
            <person name="Tunlid A."/>
            <person name="Tuskan G."/>
            <person name="Grigoriev I.V."/>
        </authorList>
    </citation>
    <scope>NUCLEOTIDE SEQUENCE [LARGE SCALE GENOMIC DNA]</scope>
    <source>
        <strain evidence="3">S238N-H82 / ATCC MYA-4686</strain>
    </source>
</reference>
<dbReference type="GeneID" id="6076424"/>
<proteinExistence type="predicted"/>
<organism evidence="3">
    <name type="scientific">Laccaria bicolor (strain S238N-H82 / ATCC MYA-4686)</name>
    <name type="common">Bicoloured deceiver</name>
    <name type="synonym">Laccaria laccata var. bicolor</name>
    <dbReference type="NCBI Taxonomy" id="486041"/>
    <lineage>
        <taxon>Eukaryota</taxon>
        <taxon>Fungi</taxon>
        <taxon>Dikarya</taxon>
        <taxon>Basidiomycota</taxon>
        <taxon>Agaricomycotina</taxon>
        <taxon>Agaricomycetes</taxon>
        <taxon>Agaricomycetidae</taxon>
        <taxon>Agaricales</taxon>
        <taxon>Agaricineae</taxon>
        <taxon>Hydnangiaceae</taxon>
        <taxon>Laccaria</taxon>
    </lineage>
</organism>
<feature type="compositionally biased region" description="Pro residues" evidence="1">
    <location>
        <begin position="33"/>
        <end position="44"/>
    </location>
</feature>
<keyword evidence="3" id="KW-1185">Reference proteome</keyword>
<dbReference type="KEGG" id="lbc:LACBIDRAFT_326840"/>
<evidence type="ECO:0000313" key="2">
    <source>
        <dbReference type="EMBL" id="EDR08649.1"/>
    </source>
</evidence>
<evidence type="ECO:0000256" key="1">
    <source>
        <dbReference type="SAM" id="MobiDB-lite"/>
    </source>
</evidence>
<feature type="compositionally biased region" description="Pro residues" evidence="1">
    <location>
        <begin position="9"/>
        <end position="24"/>
    </location>
</feature>
<dbReference type="AlphaFoldDB" id="B0D9V1"/>
<dbReference type="RefSeq" id="XP_001880874.1">
    <property type="nucleotide sequence ID" value="XM_001880839.1"/>
</dbReference>
<dbReference type="OrthoDB" id="3057097at2759"/>
<gene>
    <name evidence="2" type="ORF">LACBIDRAFT_326840</name>
</gene>
<protein>
    <submittedName>
        <fullName evidence="2">Predicted protein</fullName>
    </submittedName>
</protein>
<evidence type="ECO:0000313" key="3">
    <source>
        <dbReference type="Proteomes" id="UP000001194"/>
    </source>
</evidence>
<dbReference type="HOGENOM" id="CLU_1428239_0_0_1"/>